<evidence type="ECO:0000313" key="2">
    <source>
        <dbReference type="EMBL" id="VEN57861.1"/>
    </source>
</evidence>
<accession>A0A653DE86</accession>
<proteinExistence type="predicted"/>
<keyword evidence="3" id="KW-1185">Reference proteome</keyword>
<gene>
    <name evidence="2" type="ORF">CALMAC_LOCUS16380</name>
</gene>
<sequence length="32" mass="3488">MDLEKLNSRSLVKGPKKQIKKSKSCLETGPSG</sequence>
<evidence type="ECO:0000256" key="1">
    <source>
        <dbReference type="SAM" id="MobiDB-lite"/>
    </source>
</evidence>
<reference evidence="2 3" key="1">
    <citation type="submission" date="2019-01" db="EMBL/GenBank/DDBJ databases">
        <authorList>
            <person name="Sayadi A."/>
        </authorList>
    </citation>
    <scope>NUCLEOTIDE SEQUENCE [LARGE SCALE GENOMIC DNA]</scope>
</reference>
<dbReference type="Proteomes" id="UP000410492">
    <property type="component" value="Unassembled WGS sequence"/>
</dbReference>
<feature type="region of interest" description="Disordered" evidence="1">
    <location>
        <begin position="1"/>
        <end position="32"/>
    </location>
</feature>
<dbReference type="EMBL" id="CAACVG010011333">
    <property type="protein sequence ID" value="VEN57861.1"/>
    <property type="molecule type" value="Genomic_DNA"/>
</dbReference>
<organism evidence="2 3">
    <name type="scientific">Callosobruchus maculatus</name>
    <name type="common">Southern cowpea weevil</name>
    <name type="synonym">Pulse bruchid</name>
    <dbReference type="NCBI Taxonomy" id="64391"/>
    <lineage>
        <taxon>Eukaryota</taxon>
        <taxon>Metazoa</taxon>
        <taxon>Ecdysozoa</taxon>
        <taxon>Arthropoda</taxon>
        <taxon>Hexapoda</taxon>
        <taxon>Insecta</taxon>
        <taxon>Pterygota</taxon>
        <taxon>Neoptera</taxon>
        <taxon>Endopterygota</taxon>
        <taxon>Coleoptera</taxon>
        <taxon>Polyphaga</taxon>
        <taxon>Cucujiformia</taxon>
        <taxon>Chrysomeloidea</taxon>
        <taxon>Chrysomelidae</taxon>
        <taxon>Bruchinae</taxon>
        <taxon>Bruchini</taxon>
        <taxon>Callosobruchus</taxon>
    </lineage>
</organism>
<name>A0A653DE86_CALMS</name>
<protein>
    <submittedName>
        <fullName evidence="2">Uncharacterized protein</fullName>
    </submittedName>
</protein>
<feature type="compositionally biased region" description="Basic residues" evidence="1">
    <location>
        <begin position="14"/>
        <end position="23"/>
    </location>
</feature>
<evidence type="ECO:0000313" key="3">
    <source>
        <dbReference type="Proteomes" id="UP000410492"/>
    </source>
</evidence>
<dbReference type="AlphaFoldDB" id="A0A653DE86"/>